<name>H3AQ38_LATCH</name>
<evidence type="ECO:0000313" key="12">
    <source>
        <dbReference type="Ensembl" id="ENSLACP00000011759.1"/>
    </source>
</evidence>
<keyword evidence="13" id="KW-1185">Reference proteome</keyword>
<dbReference type="EMBL" id="AFYH01166966">
    <property type="status" value="NOT_ANNOTATED_CDS"/>
    <property type="molecule type" value="Genomic_DNA"/>
</dbReference>
<dbReference type="PANTHER" id="PTHR11528">
    <property type="entry name" value="HEAT SHOCK PROTEIN 90 FAMILY MEMBER"/>
    <property type="match status" value="1"/>
</dbReference>
<dbReference type="Gene3D" id="3.30.565.10">
    <property type="entry name" value="Histidine kinase-like ATPase, C-terminal domain"/>
    <property type="match status" value="1"/>
</dbReference>
<dbReference type="FunFam" id="1.20.120.790:FF:000001">
    <property type="entry name" value="Heat shock protein 90 alpha"/>
    <property type="match status" value="1"/>
</dbReference>
<dbReference type="Gene3D" id="3.30.230.80">
    <property type="match status" value="1"/>
</dbReference>
<dbReference type="PRINTS" id="PR00775">
    <property type="entry name" value="HEATSHOCK90"/>
</dbReference>
<evidence type="ECO:0000313" key="13">
    <source>
        <dbReference type="Proteomes" id="UP000008672"/>
    </source>
</evidence>
<dbReference type="Proteomes" id="UP000008672">
    <property type="component" value="Unassembled WGS sequence"/>
</dbReference>
<dbReference type="InParanoid" id="H3AQ38"/>
<organism evidence="12 13">
    <name type="scientific">Latimeria chalumnae</name>
    <name type="common">Coelacanth</name>
    <dbReference type="NCBI Taxonomy" id="7897"/>
    <lineage>
        <taxon>Eukaryota</taxon>
        <taxon>Metazoa</taxon>
        <taxon>Chordata</taxon>
        <taxon>Craniata</taxon>
        <taxon>Vertebrata</taxon>
        <taxon>Euteleostomi</taxon>
        <taxon>Coelacanthiformes</taxon>
        <taxon>Coelacanthidae</taxon>
        <taxon>Latimeria</taxon>
    </lineage>
</organism>
<dbReference type="OMA" id="TRMKAEQ"/>
<gene>
    <name evidence="12" type="primary">HSP90AB1</name>
</gene>
<evidence type="ECO:0000256" key="9">
    <source>
        <dbReference type="SAM" id="Coils"/>
    </source>
</evidence>
<dbReference type="EMBL" id="AFYH01166968">
    <property type="status" value="NOT_ANNOTATED_CDS"/>
    <property type="molecule type" value="Genomic_DNA"/>
</dbReference>
<dbReference type="GO" id="GO:0050900">
    <property type="term" value="P:leukocyte migration"/>
    <property type="evidence" value="ECO:0007669"/>
    <property type="project" value="Ensembl"/>
</dbReference>
<feature type="binding site" evidence="8">
    <location>
        <position position="92"/>
    </location>
    <ligand>
        <name>ATP</name>
        <dbReference type="ChEBI" id="CHEBI:30616"/>
    </ligand>
</feature>
<dbReference type="InterPro" id="IPR003594">
    <property type="entry name" value="HATPase_dom"/>
</dbReference>
<feature type="binding site" evidence="8">
    <location>
        <position position="105"/>
    </location>
    <ligand>
        <name>ATP</name>
        <dbReference type="ChEBI" id="CHEBI:30616"/>
    </ligand>
</feature>
<dbReference type="Gene3D" id="3.40.50.11260">
    <property type="match status" value="1"/>
</dbReference>
<keyword evidence="7" id="KW-0143">Chaperone</keyword>
<keyword evidence="6" id="KW-0346">Stress response</keyword>
<feature type="domain" description="Histidine kinase/HSP90-like ATPase" evidence="11">
    <location>
        <begin position="39"/>
        <end position="196"/>
    </location>
</feature>
<dbReference type="HAMAP" id="MF_00505">
    <property type="entry name" value="HSP90"/>
    <property type="match status" value="1"/>
</dbReference>
<evidence type="ECO:0000256" key="2">
    <source>
        <dbReference type="ARBA" id="ARBA00008239"/>
    </source>
</evidence>
<evidence type="ECO:0000256" key="5">
    <source>
        <dbReference type="ARBA" id="ARBA00022840"/>
    </source>
</evidence>
<dbReference type="SUPFAM" id="SSF55874">
    <property type="entry name" value="ATPase domain of HSP90 chaperone/DNA topoisomerase II/histidine kinase"/>
    <property type="match status" value="1"/>
</dbReference>
<evidence type="ECO:0000256" key="1">
    <source>
        <dbReference type="ARBA" id="ARBA00004496"/>
    </source>
</evidence>
<dbReference type="InterPro" id="IPR001404">
    <property type="entry name" value="Hsp90_fam"/>
</dbReference>
<dbReference type="FunFam" id="3.40.50.11260:FF:000001">
    <property type="entry name" value="Heat shock protein 90 alpha"/>
    <property type="match status" value="1"/>
</dbReference>
<evidence type="ECO:0000256" key="3">
    <source>
        <dbReference type="ARBA" id="ARBA00022490"/>
    </source>
</evidence>
<dbReference type="GeneTree" id="ENSGT01020000230401"/>
<comment type="subcellular location">
    <subcellularLocation>
        <location evidence="1">Cytoplasm</location>
    </subcellularLocation>
</comment>
<dbReference type="STRING" id="7897.ENSLACP00000011759"/>
<dbReference type="SUPFAM" id="SSF110942">
    <property type="entry name" value="HSP90 C-terminal domain"/>
    <property type="match status" value="1"/>
</dbReference>
<dbReference type="GO" id="GO:0001568">
    <property type="term" value="P:blood vessel development"/>
    <property type="evidence" value="ECO:0007669"/>
    <property type="project" value="Ensembl"/>
</dbReference>
<dbReference type="NCBIfam" id="NF003555">
    <property type="entry name" value="PRK05218.1"/>
    <property type="match status" value="1"/>
</dbReference>
<dbReference type="CDD" id="cd16927">
    <property type="entry name" value="HATPase_Hsp90-like"/>
    <property type="match status" value="1"/>
</dbReference>
<dbReference type="FunFam" id="3.30.565.10:FF:000204">
    <property type="entry name" value="Heat shock protein HSP 90-beta"/>
    <property type="match status" value="1"/>
</dbReference>
<feature type="binding site" evidence="8">
    <location>
        <position position="46"/>
    </location>
    <ligand>
        <name>ATP</name>
        <dbReference type="ChEBI" id="CHEBI:30616"/>
    </ligand>
</feature>
<dbReference type="GO" id="GO:0005737">
    <property type="term" value="C:cytoplasm"/>
    <property type="evidence" value="ECO:0007669"/>
    <property type="project" value="UniProtKB-SubCell"/>
</dbReference>
<feature type="binding site" evidence="8">
    <location>
        <position position="97"/>
    </location>
    <ligand>
        <name>ATP</name>
        <dbReference type="ChEBI" id="CHEBI:30616"/>
    </ligand>
</feature>
<feature type="binding site" evidence="8">
    <location>
        <position position="50"/>
    </location>
    <ligand>
        <name>ATP</name>
        <dbReference type="ChEBI" id="CHEBI:30616"/>
    </ligand>
</feature>
<feature type="binding site" evidence="8">
    <location>
        <position position="401"/>
    </location>
    <ligand>
        <name>ATP</name>
        <dbReference type="ChEBI" id="CHEBI:30616"/>
    </ligand>
</feature>
<dbReference type="SMART" id="SM00387">
    <property type="entry name" value="HATPase_c"/>
    <property type="match status" value="1"/>
</dbReference>
<dbReference type="FunCoup" id="H3AQ38">
    <property type="interactions" value="2285"/>
</dbReference>
<accession>H3AQ38</accession>
<dbReference type="Pfam" id="PF00183">
    <property type="entry name" value="HSP90"/>
    <property type="match status" value="1"/>
</dbReference>
<keyword evidence="5 8" id="KW-0067">ATP-binding</keyword>
<evidence type="ECO:0000256" key="10">
    <source>
        <dbReference type="SAM" id="MobiDB-lite"/>
    </source>
</evidence>
<dbReference type="Gene3D" id="1.20.120.790">
    <property type="entry name" value="Heat shock protein 90, C-terminal domain"/>
    <property type="match status" value="1"/>
</dbReference>
<reference evidence="12" key="2">
    <citation type="submission" date="2025-08" db="UniProtKB">
        <authorList>
            <consortium name="Ensembl"/>
        </authorList>
    </citation>
    <scope>IDENTIFICATION</scope>
</reference>
<dbReference type="Pfam" id="PF13589">
    <property type="entry name" value="HATPase_c_3"/>
    <property type="match status" value="1"/>
</dbReference>
<evidence type="ECO:0000259" key="11">
    <source>
        <dbReference type="SMART" id="SM00387"/>
    </source>
</evidence>
<feature type="binding site" evidence="8">
    <location>
        <position position="186"/>
    </location>
    <ligand>
        <name>ATP</name>
        <dbReference type="ChEBI" id="CHEBI:30616"/>
    </ligand>
</feature>
<feature type="binding site" evidence="8">
    <location>
        <position position="111"/>
    </location>
    <ligand>
        <name>ATP</name>
        <dbReference type="ChEBI" id="CHEBI:30616"/>
    </ligand>
</feature>
<evidence type="ECO:0000256" key="7">
    <source>
        <dbReference type="ARBA" id="ARBA00023186"/>
    </source>
</evidence>
<feature type="binding site" evidence="8">
    <location>
        <begin position="112"/>
        <end position="113"/>
    </location>
    <ligand>
        <name>ATP</name>
        <dbReference type="ChEBI" id="CHEBI:30616"/>
    </ligand>
</feature>
<dbReference type="Bgee" id="ENSLACG00000010351">
    <property type="expression patterns" value="Expressed in pelvic fin and 6 other cell types or tissues"/>
</dbReference>
<dbReference type="InterPro" id="IPR037196">
    <property type="entry name" value="HSP90_C"/>
</dbReference>
<dbReference type="PROSITE" id="PS00298">
    <property type="entry name" value="HSP90"/>
    <property type="match status" value="1"/>
</dbReference>
<dbReference type="GO" id="GO:0016887">
    <property type="term" value="F:ATP hydrolysis activity"/>
    <property type="evidence" value="ECO:0007669"/>
    <property type="project" value="InterPro"/>
</dbReference>
<feature type="coiled-coil region" evidence="9">
    <location>
        <begin position="552"/>
        <end position="579"/>
    </location>
</feature>
<dbReference type="EMBL" id="AFYH01166967">
    <property type="status" value="NOT_ANNOTATED_CDS"/>
    <property type="molecule type" value="Genomic_DNA"/>
</dbReference>
<reference evidence="12" key="3">
    <citation type="submission" date="2025-09" db="UniProtKB">
        <authorList>
            <consortium name="Ensembl"/>
        </authorList>
    </citation>
    <scope>IDENTIFICATION</scope>
</reference>
<dbReference type="FunFam" id="3.30.230.80:FF:000001">
    <property type="entry name" value="Heat shock protein 90 alpha"/>
    <property type="match status" value="1"/>
</dbReference>
<proteinExistence type="inferred from homology"/>
<evidence type="ECO:0000256" key="8">
    <source>
        <dbReference type="PIRSR" id="PIRSR002583-1"/>
    </source>
</evidence>
<keyword evidence="3" id="KW-0963">Cytoplasm</keyword>
<dbReference type="GO" id="GO:0051082">
    <property type="term" value="F:unfolded protein binding"/>
    <property type="evidence" value="ECO:0007669"/>
    <property type="project" value="InterPro"/>
</dbReference>
<dbReference type="SUPFAM" id="SSF54211">
    <property type="entry name" value="Ribosomal protein S5 domain 2-like"/>
    <property type="match status" value="1"/>
</dbReference>
<reference evidence="13" key="1">
    <citation type="submission" date="2011-08" db="EMBL/GenBank/DDBJ databases">
        <title>The draft genome of Latimeria chalumnae.</title>
        <authorList>
            <person name="Di Palma F."/>
            <person name="Alfoldi J."/>
            <person name="Johnson J."/>
            <person name="Berlin A."/>
            <person name="Gnerre S."/>
            <person name="Jaffe D."/>
            <person name="MacCallum I."/>
            <person name="Young S."/>
            <person name="Walker B.J."/>
            <person name="Lander E."/>
            <person name="Lindblad-Toh K."/>
        </authorList>
    </citation>
    <scope>NUCLEOTIDE SEQUENCE [LARGE SCALE GENOMIC DNA]</scope>
    <source>
        <strain evidence="13">Wild caught</strain>
    </source>
</reference>
<dbReference type="PIRSF" id="PIRSF002583">
    <property type="entry name" value="Hsp90"/>
    <property type="match status" value="1"/>
</dbReference>
<dbReference type="eggNOG" id="KOG0019">
    <property type="taxonomic scope" value="Eukaryota"/>
</dbReference>
<keyword evidence="9" id="KW-0175">Coiled coil</keyword>
<dbReference type="Ensembl" id="ENSLACT00000011849.1">
    <property type="protein sequence ID" value="ENSLACP00000011759.1"/>
    <property type="gene ID" value="ENSLACG00000010351.1"/>
</dbReference>
<dbReference type="InterPro" id="IPR036890">
    <property type="entry name" value="HATPase_C_sf"/>
</dbReference>
<dbReference type="InterPro" id="IPR020568">
    <property type="entry name" value="Ribosomal_Su5_D2-typ_SF"/>
</dbReference>
<evidence type="ECO:0000256" key="6">
    <source>
        <dbReference type="ARBA" id="ARBA00023016"/>
    </source>
</evidence>
<feature type="binding site" evidence="8">
    <location>
        <begin position="132"/>
        <end position="137"/>
    </location>
    <ligand>
        <name>ATP</name>
        <dbReference type="ChEBI" id="CHEBI:30616"/>
    </ligand>
</feature>
<protein>
    <submittedName>
        <fullName evidence="12">Heat shock protein 90 alpha family class B member 1</fullName>
    </submittedName>
</protein>
<dbReference type="AlphaFoldDB" id="H3AQ38"/>
<feature type="region of interest" description="Disordered" evidence="10">
    <location>
        <begin position="705"/>
        <end position="734"/>
    </location>
</feature>
<evidence type="ECO:0000256" key="4">
    <source>
        <dbReference type="ARBA" id="ARBA00022741"/>
    </source>
</evidence>
<sequence>QQLTQMPEEVRHEEDVETFAFQAEIAQLMSLIINTFYSNKEIFLRELISNASDALDKIRYESLTDPSKLDSGKDLKIDIIPNKNERTLILQDTGIGMTKADLINNLGTIAKSGTKAFMEALQAGADISMIGQFGVGFYSAYLVAEKVVVITKHNDDEQYAWESSAGGSFTVKPDHGCPGEPIGRGTRVILHLKEDQLEYLEERRVKEVVKKHSQFIGYPITLFVEKEREKEISDDEAEEETKPEKEEEAAKEEDEKPKIEDVGSDEEEDGKEKDKKKKKKIKEKYIDQEELNKTKPIWTRNPDDIAQEEYGEFYKSLTNDWEDHLAVKHFSVEGQLEFRALLFIPRRAPFDLFENKKKKNNIKLYVRRVFIMDSCDELIPEYLNFIRGVVDSEDLPLNISREMLQQSKILKVIRKNIVKKCLELFTELAEDKENYKKFYEAFSKNLKLGIHEDSANRKKLSELLRYHTSQSGDEMASLTEYVSRIKENQKCIYYITGESKEQVANSAFVERVRKRGFEVVYMTEPIDEYCVQQLKEFDGKTLVSVTKEGLELPEDEQEKKKMEEDKAKFENLCKLMKEILDKKVEKVTVSNRLVSSPCCIVTSTYGWTANMERIMKAQALRDNSTMGYMMAKKHLEINPDHPIVETLRQKAEVDKNDKAVKDLVILLFETALLSSGFSLDDPQTHSNRIYRMIKLGLGIDDEEVVTEEPSTAAATDDIPPLEGDEDTSRMEEVD</sequence>
<feature type="region of interest" description="Disordered" evidence="10">
    <location>
        <begin position="229"/>
        <end position="279"/>
    </location>
</feature>
<dbReference type="GO" id="GO:0005524">
    <property type="term" value="F:ATP binding"/>
    <property type="evidence" value="ECO:0007669"/>
    <property type="project" value="UniProtKB-KW"/>
</dbReference>
<dbReference type="InterPro" id="IPR020575">
    <property type="entry name" value="Hsp90_N"/>
</dbReference>
<comment type="similarity">
    <text evidence="2">Belongs to the heat shock protein 90 family.</text>
</comment>
<dbReference type="GO" id="GO:0140662">
    <property type="term" value="F:ATP-dependent protein folding chaperone"/>
    <property type="evidence" value="ECO:0007669"/>
    <property type="project" value="InterPro"/>
</dbReference>
<keyword evidence="4 8" id="KW-0547">Nucleotide-binding</keyword>
<dbReference type="InterPro" id="IPR019805">
    <property type="entry name" value="Heat_shock_protein_90_CS"/>
</dbReference>